<accession>A0A1Y1V5D4</accession>
<keyword evidence="1" id="KW-1133">Transmembrane helix</keyword>
<proteinExistence type="predicted"/>
<feature type="transmembrane region" description="Helical" evidence="1">
    <location>
        <begin position="187"/>
        <end position="209"/>
    </location>
</feature>
<evidence type="ECO:0000313" key="3">
    <source>
        <dbReference type="Proteomes" id="UP000193719"/>
    </source>
</evidence>
<reference evidence="2 3" key="2">
    <citation type="submission" date="2016-08" db="EMBL/GenBank/DDBJ databases">
        <title>Pervasive Adenine N6-methylation of Active Genes in Fungi.</title>
        <authorList>
            <consortium name="DOE Joint Genome Institute"/>
            <person name="Mondo S.J."/>
            <person name="Dannebaum R.O."/>
            <person name="Kuo R.C."/>
            <person name="Labutti K."/>
            <person name="Haridas S."/>
            <person name="Kuo A."/>
            <person name="Salamov A."/>
            <person name="Ahrendt S.R."/>
            <person name="Lipzen A."/>
            <person name="Sullivan W."/>
            <person name="Andreopoulos W.B."/>
            <person name="Clum A."/>
            <person name="Lindquist E."/>
            <person name="Daum C."/>
            <person name="Ramamoorthy G.K."/>
            <person name="Gryganskyi A."/>
            <person name="Culley D."/>
            <person name="Magnuson J.K."/>
            <person name="James T.Y."/>
            <person name="O'Malley M.A."/>
            <person name="Stajich J.E."/>
            <person name="Spatafora J.W."/>
            <person name="Visel A."/>
            <person name="Grigoriev I.V."/>
        </authorList>
    </citation>
    <scope>NUCLEOTIDE SEQUENCE [LARGE SCALE GENOMIC DNA]</scope>
    <source>
        <strain evidence="3">finn</strain>
    </source>
</reference>
<dbReference type="Proteomes" id="UP000193719">
    <property type="component" value="Unassembled WGS sequence"/>
</dbReference>
<keyword evidence="3" id="KW-1185">Reference proteome</keyword>
<evidence type="ECO:0008006" key="4">
    <source>
        <dbReference type="Google" id="ProtNLM"/>
    </source>
</evidence>
<feature type="transmembrane region" description="Helical" evidence="1">
    <location>
        <begin position="35"/>
        <end position="55"/>
    </location>
</feature>
<dbReference type="AlphaFoldDB" id="A0A1Y1V5D4"/>
<evidence type="ECO:0000313" key="2">
    <source>
        <dbReference type="EMBL" id="ORX47642.1"/>
    </source>
</evidence>
<keyword evidence="1" id="KW-0812">Transmembrane</keyword>
<feature type="transmembrane region" description="Helical" evidence="1">
    <location>
        <begin position="241"/>
        <end position="267"/>
    </location>
</feature>
<name>A0A1Y1V5D4_9FUNG</name>
<organism evidence="2 3">
    <name type="scientific">Piromyces finnis</name>
    <dbReference type="NCBI Taxonomy" id="1754191"/>
    <lineage>
        <taxon>Eukaryota</taxon>
        <taxon>Fungi</taxon>
        <taxon>Fungi incertae sedis</taxon>
        <taxon>Chytridiomycota</taxon>
        <taxon>Chytridiomycota incertae sedis</taxon>
        <taxon>Neocallimastigomycetes</taxon>
        <taxon>Neocallimastigales</taxon>
        <taxon>Neocallimastigaceae</taxon>
        <taxon>Piromyces</taxon>
    </lineage>
</organism>
<sequence>MHDLNVFGEQRIKVNVEHISSKYIQMASIDALQHVVNSFIVNANFPWLCLVLLLNKGDWKRTVIMILISHWFLRSIGDVLKHIMKFYPPDPNMEWPYHLESWYVSNSFARVFWFAGEIIGDWYPLIRTKAIIKNKRKIKPVYITCFIYNIVKIVGVACDFVYAPKDLNKPQEKFEINKYVLDYKVHWWVIVMVTQVASFFYDMSVIIALKNSLFNKLKSLTLNSKKNRFIDKFKQISELRIFISMIISFLFLPFALYLVSFLIYNYYYVINYKATFDIHSINDKIEKLRQLVLNFNYTFMYIDQVLLRFYMNQNNSNHSASMKSYQSFEPRFNQSLFNNEKENHLLQCHSNNPIFNLNNNIFQNNYNYYHLHDPSNVSNNNPNELQFHKPIHFLKV</sequence>
<evidence type="ECO:0000256" key="1">
    <source>
        <dbReference type="SAM" id="Phobius"/>
    </source>
</evidence>
<keyword evidence="1" id="KW-0472">Membrane</keyword>
<feature type="transmembrane region" description="Helical" evidence="1">
    <location>
        <begin position="141"/>
        <end position="163"/>
    </location>
</feature>
<comment type="caution">
    <text evidence="2">The sequence shown here is derived from an EMBL/GenBank/DDBJ whole genome shotgun (WGS) entry which is preliminary data.</text>
</comment>
<dbReference type="EMBL" id="MCFH01000030">
    <property type="protein sequence ID" value="ORX47642.1"/>
    <property type="molecule type" value="Genomic_DNA"/>
</dbReference>
<dbReference type="STRING" id="1754191.A0A1Y1V5D4"/>
<protein>
    <recommendedName>
        <fullName evidence="4">G-protein coupled receptors family 1 profile domain-containing protein</fullName>
    </recommendedName>
</protein>
<gene>
    <name evidence="2" type="ORF">BCR36DRAFT_371709</name>
</gene>
<reference evidence="2 3" key="1">
    <citation type="submission" date="2016-08" db="EMBL/GenBank/DDBJ databases">
        <title>Genomes of anaerobic fungi encode conserved fungal cellulosomes for biomass hydrolysis.</title>
        <authorList>
            <consortium name="DOE Joint Genome Institute"/>
            <person name="Haitjema C.H."/>
            <person name="Gilmore S.P."/>
            <person name="Henske J.K."/>
            <person name="Solomon K.V."/>
            <person name="De Groot R."/>
            <person name="Kuo A."/>
            <person name="Mondo S.J."/>
            <person name="Salamov A.A."/>
            <person name="Labutti K."/>
            <person name="Zhao Z."/>
            <person name="Chiniquy J."/>
            <person name="Barry K."/>
            <person name="Brewer H.M."/>
            <person name="Purvine S.O."/>
            <person name="Wright A.T."/>
            <person name="Boxma B."/>
            <person name="Van Alen T."/>
            <person name="Hackstein J.H."/>
            <person name="Baker S.E."/>
            <person name="Grigoriev I.V."/>
            <person name="O'Malley M.A."/>
        </authorList>
    </citation>
    <scope>NUCLEOTIDE SEQUENCE [LARGE SCALE GENOMIC DNA]</scope>
    <source>
        <strain evidence="3">finn</strain>
    </source>
</reference>